<dbReference type="InterPro" id="IPR053728">
    <property type="entry name" value="Alginate_Permeability_Chnl"/>
</dbReference>
<sequence length="486" mass="52787">MKKLSILLAVLLVASMTLPAAAEVEEITVGGSLQIRGQYLDPGFGFALPGGLTGFDDDLDPQNWVSQRTLINVDARLTGGIRAFAELQAFDIWGVDETDADSSGYLRTDSPYATLAGQGNDEIQLYQGYIELNDLADLPLMVRVGRQELVYGREWLIGNNNDGVNFSGLSFDAAKVSYAADLFRIDAWWSQLANNENPGNAVNLAGSSESESNWDFMGVYGTFTGIENMALDGYFLWARTGEDFPGSVALPVTPTLTDDVNLYTAGARFAGCWDFPAIGLIDFNVEGAYQFGDSYEITGPAPLFTATDGDYEAWAFNAVAGYTFDEVQLAPRVEVEYAYFSGDDDPLDGDVESFTRLFSDVHYGEMNVGGNLDATMTNVHVGRIGASIVPVERLTLSGDFYYFMLADDEGDVLGLGTQVAGDEDDEVGMEIDVAADYQYTEDLNLRVGWAHFFAGDAIENIDIGGGVASDDDDDVDYVYVQALLVF</sequence>
<organism evidence="3 4">
    <name type="scientific">Abyssobacteria bacterium (strain SURF_5)</name>
    <dbReference type="NCBI Taxonomy" id="2093360"/>
    <lineage>
        <taxon>Bacteria</taxon>
        <taxon>Pseudomonadati</taxon>
        <taxon>Candidatus Hydrogenedentota</taxon>
        <taxon>Candidatus Abyssobacteria</taxon>
    </lineage>
</organism>
<name>A0A3A4NRR7_ABYX5</name>
<dbReference type="EMBL" id="QZKU01000085">
    <property type="protein sequence ID" value="RJP19770.1"/>
    <property type="molecule type" value="Genomic_DNA"/>
</dbReference>
<dbReference type="Pfam" id="PF13372">
    <property type="entry name" value="Alginate_exp"/>
    <property type="match status" value="1"/>
</dbReference>
<reference evidence="3 4" key="1">
    <citation type="journal article" date="2017" name="ISME J.">
        <title>Energy and carbon metabolisms in a deep terrestrial subsurface fluid microbial community.</title>
        <authorList>
            <person name="Momper L."/>
            <person name="Jungbluth S.P."/>
            <person name="Lee M.D."/>
            <person name="Amend J.P."/>
        </authorList>
    </citation>
    <scope>NUCLEOTIDE SEQUENCE [LARGE SCALE GENOMIC DNA]</scope>
    <source>
        <strain evidence="3">SURF_5</strain>
    </source>
</reference>
<comment type="caution">
    <text evidence="3">The sequence shown here is derived from an EMBL/GenBank/DDBJ whole genome shotgun (WGS) entry which is preliminary data.</text>
</comment>
<feature type="domain" description="Alginate export" evidence="2">
    <location>
        <begin position="64"/>
        <end position="460"/>
    </location>
</feature>
<gene>
    <name evidence="3" type="ORF">C4520_12470</name>
</gene>
<protein>
    <recommendedName>
        <fullName evidence="2">Alginate export domain-containing protein</fullName>
    </recommendedName>
</protein>
<evidence type="ECO:0000313" key="4">
    <source>
        <dbReference type="Proteomes" id="UP000265882"/>
    </source>
</evidence>
<evidence type="ECO:0000259" key="2">
    <source>
        <dbReference type="Pfam" id="PF13372"/>
    </source>
</evidence>
<dbReference type="AlphaFoldDB" id="A0A3A4NRR7"/>
<keyword evidence="1" id="KW-0732">Signal</keyword>
<dbReference type="Proteomes" id="UP000265882">
    <property type="component" value="Unassembled WGS sequence"/>
</dbReference>
<accession>A0A3A4NRR7</accession>
<feature type="signal peptide" evidence="1">
    <location>
        <begin position="1"/>
        <end position="22"/>
    </location>
</feature>
<dbReference type="Gene3D" id="2.40.160.100">
    <property type="match status" value="1"/>
</dbReference>
<feature type="chain" id="PRO_5017230974" description="Alginate export domain-containing protein" evidence="1">
    <location>
        <begin position="23"/>
        <end position="486"/>
    </location>
</feature>
<dbReference type="SUPFAM" id="SSF56935">
    <property type="entry name" value="Porins"/>
    <property type="match status" value="1"/>
</dbReference>
<proteinExistence type="predicted"/>
<dbReference type="InterPro" id="IPR025388">
    <property type="entry name" value="Alginate_export_dom"/>
</dbReference>
<evidence type="ECO:0000313" key="3">
    <source>
        <dbReference type="EMBL" id="RJP19770.1"/>
    </source>
</evidence>
<evidence type="ECO:0000256" key="1">
    <source>
        <dbReference type="SAM" id="SignalP"/>
    </source>
</evidence>